<dbReference type="InterPro" id="IPR036249">
    <property type="entry name" value="Thioredoxin-like_sf"/>
</dbReference>
<evidence type="ECO:0000313" key="2">
    <source>
        <dbReference type="EMBL" id="MBB6520946.1"/>
    </source>
</evidence>
<accession>A0A7X0JT75</accession>
<dbReference type="GO" id="GO:0016209">
    <property type="term" value="F:antioxidant activity"/>
    <property type="evidence" value="ECO:0007669"/>
    <property type="project" value="InterPro"/>
</dbReference>
<dbReference type="Pfam" id="PF00578">
    <property type="entry name" value="AhpC-TSA"/>
    <property type="match status" value="1"/>
</dbReference>
<dbReference type="EMBL" id="JACHHT010000001">
    <property type="protein sequence ID" value="MBB6520946.1"/>
    <property type="molecule type" value="Genomic_DNA"/>
</dbReference>
<protein>
    <submittedName>
        <fullName evidence="2">Methylamine dehydrogenase accessory protein MauD</fullName>
    </submittedName>
</protein>
<dbReference type="Gene3D" id="3.40.30.10">
    <property type="entry name" value="Glutaredoxin"/>
    <property type="match status" value="1"/>
</dbReference>
<dbReference type="SUPFAM" id="SSF52833">
    <property type="entry name" value="Thioredoxin-like"/>
    <property type="match status" value="1"/>
</dbReference>
<organism evidence="2 3">
    <name type="scientific">Pseudoteredinibacter isoporae</name>
    <dbReference type="NCBI Taxonomy" id="570281"/>
    <lineage>
        <taxon>Bacteria</taxon>
        <taxon>Pseudomonadati</taxon>
        <taxon>Pseudomonadota</taxon>
        <taxon>Gammaproteobacteria</taxon>
        <taxon>Cellvibrionales</taxon>
        <taxon>Cellvibrionaceae</taxon>
        <taxon>Pseudoteredinibacter</taxon>
    </lineage>
</organism>
<reference evidence="2 3" key="1">
    <citation type="submission" date="2020-08" db="EMBL/GenBank/DDBJ databases">
        <title>Genomic Encyclopedia of Type Strains, Phase IV (KMG-IV): sequencing the most valuable type-strain genomes for metagenomic binning, comparative biology and taxonomic classification.</title>
        <authorList>
            <person name="Goeker M."/>
        </authorList>
    </citation>
    <scope>NUCLEOTIDE SEQUENCE [LARGE SCALE GENOMIC DNA]</scope>
    <source>
        <strain evidence="2 3">DSM 22368</strain>
    </source>
</reference>
<evidence type="ECO:0000313" key="3">
    <source>
        <dbReference type="Proteomes" id="UP000528457"/>
    </source>
</evidence>
<proteinExistence type="predicted"/>
<dbReference type="RefSeq" id="WP_166849834.1">
    <property type="nucleotide sequence ID" value="NZ_JAAONY010000001.1"/>
</dbReference>
<gene>
    <name evidence="2" type="ORF">HNR48_001224</name>
</gene>
<dbReference type="GO" id="GO:0016491">
    <property type="term" value="F:oxidoreductase activity"/>
    <property type="evidence" value="ECO:0007669"/>
    <property type="project" value="InterPro"/>
</dbReference>
<dbReference type="Proteomes" id="UP000528457">
    <property type="component" value="Unassembled WGS sequence"/>
</dbReference>
<dbReference type="InParanoid" id="A0A7X0JT75"/>
<name>A0A7X0JT75_9GAMM</name>
<sequence length="207" mass="22584">MTELLLISNAILWLCVIALLLVVVALARQIGVLYERVAPAGALMMNQTLKVGDKAPALEVEELASGRAITVGAQQKKAQLLFFLSPSCPVCKTLLPVLKSSAQAESSWLSVILASDGDAQEHVDFITEYRLEKFDYVLSERLGKLYGVAKLPYAVLIDDSGDVSSMGLINSREHLESLFESKELGIDSIQSYLQQGSDDDLAKEIRV</sequence>
<feature type="domain" description="Thioredoxin" evidence="1">
    <location>
        <begin position="49"/>
        <end position="191"/>
    </location>
</feature>
<dbReference type="AlphaFoldDB" id="A0A7X0JT75"/>
<comment type="caution">
    <text evidence="2">The sequence shown here is derived from an EMBL/GenBank/DDBJ whole genome shotgun (WGS) entry which is preliminary data.</text>
</comment>
<keyword evidence="3" id="KW-1185">Reference proteome</keyword>
<dbReference type="InterPro" id="IPR013766">
    <property type="entry name" value="Thioredoxin_domain"/>
</dbReference>
<evidence type="ECO:0000259" key="1">
    <source>
        <dbReference type="PROSITE" id="PS51352"/>
    </source>
</evidence>
<dbReference type="InterPro" id="IPR000866">
    <property type="entry name" value="AhpC/TSA"/>
</dbReference>
<dbReference type="PROSITE" id="PS51352">
    <property type="entry name" value="THIOREDOXIN_2"/>
    <property type="match status" value="1"/>
</dbReference>